<comment type="similarity">
    <text evidence="2">Belongs to the bacterial solute-binding protein 1 family.</text>
</comment>
<dbReference type="InterPro" id="IPR006059">
    <property type="entry name" value="SBP"/>
</dbReference>
<evidence type="ECO:0000256" key="1">
    <source>
        <dbReference type="ARBA" id="ARBA00004418"/>
    </source>
</evidence>
<dbReference type="InterPro" id="IPR050490">
    <property type="entry name" value="Bact_solute-bd_prot1"/>
</dbReference>
<evidence type="ECO:0000313" key="4">
    <source>
        <dbReference type="EMBL" id="MEV8468532.1"/>
    </source>
</evidence>
<dbReference type="PANTHER" id="PTHR43649:SF14">
    <property type="entry name" value="BLR3389 PROTEIN"/>
    <property type="match status" value="1"/>
</dbReference>
<dbReference type="Proteomes" id="UP001553161">
    <property type="component" value="Unassembled WGS sequence"/>
</dbReference>
<feature type="signal peptide" evidence="3">
    <location>
        <begin position="1"/>
        <end position="24"/>
    </location>
</feature>
<organism evidence="4 5">
    <name type="scientific">Meridianimarinicoccus marinus</name>
    <dbReference type="NCBI Taxonomy" id="3231483"/>
    <lineage>
        <taxon>Bacteria</taxon>
        <taxon>Pseudomonadati</taxon>
        <taxon>Pseudomonadota</taxon>
        <taxon>Alphaproteobacteria</taxon>
        <taxon>Rhodobacterales</taxon>
        <taxon>Paracoccaceae</taxon>
        <taxon>Meridianimarinicoccus</taxon>
    </lineage>
</organism>
<evidence type="ECO:0000256" key="2">
    <source>
        <dbReference type="ARBA" id="ARBA00008520"/>
    </source>
</evidence>
<reference evidence="4 5" key="1">
    <citation type="submission" date="2024-07" db="EMBL/GenBank/DDBJ databases">
        <authorList>
            <person name="Kang M."/>
        </authorList>
    </citation>
    <scope>NUCLEOTIDE SEQUENCE [LARGE SCALE GENOMIC DNA]</scope>
    <source>
        <strain evidence="4 5">DFM31</strain>
    </source>
</reference>
<feature type="chain" id="PRO_5045178768" evidence="3">
    <location>
        <begin position="25"/>
        <end position="423"/>
    </location>
</feature>
<dbReference type="EMBL" id="JBFBVU010000031">
    <property type="protein sequence ID" value="MEV8468532.1"/>
    <property type="molecule type" value="Genomic_DNA"/>
</dbReference>
<evidence type="ECO:0000313" key="5">
    <source>
        <dbReference type="Proteomes" id="UP001553161"/>
    </source>
</evidence>
<dbReference type="RefSeq" id="WP_366194487.1">
    <property type="nucleotide sequence ID" value="NZ_JBFBVU010000031.1"/>
</dbReference>
<dbReference type="PANTHER" id="PTHR43649">
    <property type="entry name" value="ARABINOSE-BINDING PROTEIN-RELATED"/>
    <property type="match status" value="1"/>
</dbReference>
<keyword evidence="5" id="KW-1185">Reference proteome</keyword>
<evidence type="ECO:0000256" key="3">
    <source>
        <dbReference type="SAM" id="SignalP"/>
    </source>
</evidence>
<accession>A0ABV3LAL6</accession>
<keyword evidence="3" id="KW-0732">Signal</keyword>
<gene>
    <name evidence="4" type="ORF">AB0T83_17295</name>
</gene>
<comment type="caution">
    <text evidence="4">The sequence shown here is derived from an EMBL/GenBank/DDBJ whole genome shotgun (WGS) entry which is preliminary data.</text>
</comment>
<sequence length="423" mass="47327">MRTMKYWTIAGLAVTNLMAGAAFADSHSAPLSGELKIFLDTSNPAPRATMEKMIADFGEMHPDLTIETTVIDREAYKTQIRNFLTADSPDVATWYAANRMGPYVRANLLEDVSDLWEDPEIAENLASTKGAMTIDGKQWGVPYTYYQWGMYYRKDIYEELGLSEPATFDEMKANCQAILDAGKKCYTIGTKFLWTAGGWFDYLNLRTNGFDHHMKLAAGEIKWTDDSVRQTFANWKELIDMGAFVDNHQTYSWQEALPFIVSGDAVEILIGNFAVAPLRESGLDDSKLDFYQFPPMDPSIPLAEDAPTDTFHIPAGAQNKDAARAFLKFVVSADVQTEINNGANLQQLPVNAKAAVDDDKFLKEGFEMLSTNSPGGVAQFFDRDFPAEMAAEAMQGLQEFMVFPDNLDDILNRLDKVSTRVYK</sequence>
<dbReference type="SUPFAM" id="SSF53850">
    <property type="entry name" value="Periplasmic binding protein-like II"/>
    <property type="match status" value="1"/>
</dbReference>
<dbReference type="Pfam" id="PF01547">
    <property type="entry name" value="SBP_bac_1"/>
    <property type="match status" value="1"/>
</dbReference>
<comment type="subcellular location">
    <subcellularLocation>
        <location evidence="1">Periplasm</location>
    </subcellularLocation>
</comment>
<protein>
    <submittedName>
        <fullName evidence="4">ABC transporter substrate-binding protein</fullName>
    </submittedName>
</protein>
<dbReference type="Gene3D" id="3.40.190.10">
    <property type="entry name" value="Periplasmic binding protein-like II"/>
    <property type="match status" value="2"/>
</dbReference>
<name>A0ABV3LAL6_9RHOB</name>
<proteinExistence type="inferred from homology"/>